<accession>A0A730W8P2</accession>
<reference evidence="1" key="1">
    <citation type="journal article" date="2018" name="Genome Biol.">
        <title>SKESA: strategic k-mer extension for scrupulous assemblies.</title>
        <authorList>
            <person name="Souvorov A."/>
            <person name="Agarwala R."/>
            <person name="Lipman D.J."/>
        </authorList>
    </citation>
    <scope>NUCLEOTIDE SEQUENCE</scope>
    <source>
        <strain evidence="1">23-88</strain>
    </source>
</reference>
<organism evidence="1">
    <name type="scientific">Salmonella enterica subsp. houtenae serovar 1,40:z4,z32:-</name>
    <dbReference type="NCBI Taxonomy" id="1967604"/>
    <lineage>
        <taxon>Bacteria</taxon>
        <taxon>Pseudomonadati</taxon>
        <taxon>Pseudomonadota</taxon>
        <taxon>Gammaproteobacteria</taxon>
        <taxon>Enterobacterales</taxon>
        <taxon>Enterobacteriaceae</taxon>
        <taxon>Salmonella</taxon>
    </lineage>
</organism>
<sequence>MESRIKRCRVGWTAQGNYRSQTLIMVSKWITRSRNTPDVTTDSMITLVC</sequence>
<proteinExistence type="predicted"/>
<gene>
    <name evidence="1" type="ORF">GND90_001322</name>
</gene>
<dbReference type="AlphaFoldDB" id="A0A730W8P2"/>
<reference evidence="1" key="2">
    <citation type="submission" date="2018-07" db="EMBL/GenBank/DDBJ databases">
        <authorList>
            <consortium name="NCBI Pathogen Detection Project"/>
        </authorList>
    </citation>
    <scope>NUCLEOTIDE SEQUENCE</scope>
    <source>
        <strain evidence="1">23-88</strain>
    </source>
</reference>
<dbReference type="EMBL" id="DAARWD010000004">
    <property type="protein sequence ID" value="HAE4188373.1"/>
    <property type="molecule type" value="Genomic_DNA"/>
</dbReference>
<comment type="caution">
    <text evidence="1">The sequence shown here is derived from an EMBL/GenBank/DDBJ whole genome shotgun (WGS) entry which is preliminary data.</text>
</comment>
<evidence type="ECO:0000313" key="1">
    <source>
        <dbReference type="EMBL" id="HAE4188373.1"/>
    </source>
</evidence>
<name>A0A730W8P2_SALHO</name>
<protein>
    <submittedName>
        <fullName evidence="1">Uncharacterized protein</fullName>
    </submittedName>
</protein>